<evidence type="ECO:0000313" key="3">
    <source>
        <dbReference type="Proteomes" id="UP000253509"/>
    </source>
</evidence>
<sequence length="57" mass="6319">MAEITDTERFGADEGAIRAELGVIATEWEQQGRVEPVVDPDTGELHPDAEQELLNRL</sequence>
<evidence type="ECO:0000256" key="1">
    <source>
        <dbReference type="SAM" id="MobiDB-lite"/>
    </source>
</evidence>
<feature type="region of interest" description="Disordered" evidence="1">
    <location>
        <begin position="33"/>
        <end position="57"/>
    </location>
</feature>
<dbReference type="AlphaFoldDB" id="A0A366IQ96"/>
<dbReference type="Proteomes" id="UP000253509">
    <property type="component" value="Unassembled WGS sequence"/>
</dbReference>
<comment type="caution">
    <text evidence="2">The sequence shown here is derived from an EMBL/GenBank/DDBJ whole genome shotgun (WGS) entry which is preliminary data.</text>
</comment>
<organism evidence="2 3">
    <name type="scientific">Brevibacterium celere</name>
    <dbReference type="NCBI Taxonomy" id="225845"/>
    <lineage>
        <taxon>Bacteria</taxon>
        <taxon>Bacillati</taxon>
        <taxon>Actinomycetota</taxon>
        <taxon>Actinomycetes</taxon>
        <taxon>Micrococcales</taxon>
        <taxon>Brevibacteriaceae</taxon>
        <taxon>Brevibacterium</taxon>
    </lineage>
</organism>
<reference evidence="2 3" key="1">
    <citation type="submission" date="2018-06" db="EMBL/GenBank/DDBJ databases">
        <title>Freshwater and sediment microbial communities from various areas in North America, analyzing microbe dynamics in response to fracking.</title>
        <authorList>
            <person name="Lamendella R."/>
        </authorList>
    </citation>
    <scope>NUCLEOTIDE SEQUENCE [LARGE SCALE GENOMIC DNA]</scope>
    <source>
        <strain evidence="2 3">3b_TX</strain>
    </source>
</reference>
<gene>
    <name evidence="2" type="ORF">DFO65_102324</name>
</gene>
<feature type="compositionally biased region" description="Basic and acidic residues" evidence="1">
    <location>
        <begin position="43"/>
        <end position="57"/>
    </location>
</feature>
<evidence type="ECO:0000313" key="2">
    <source>
        <dbReference type="EMBL" id="RBP73793.1"/>
    </source>
</evidence>
<keyword evidence="3" id="KW-1185">Reference proteome</keyword>
<protein>
    <submittedName>
        <fullName evidence="2">Uncharacterized protein</fullName>
    </submittedName>
</protein>
<accession>A0A366IQ96</accession>
<proteinExistence type="predicted"/>
<dbReference type="RefSeq" id="WP_181778613.1">
    <property type="nucleotide sequence ID" value="NZ_QNSB01000002.1"/>
</dbReference>
<name>A0A366IQ96_9MICO</name>
<dbReference type="EMBL" id="QNSB01000002">
    <property type="protein sequence ID" value="RBP73793.1"/>
    <property type="molecule type" value="Genomic_DNA"/>
</dbReference>